<evidence type="ECO:0000313" key="1">
    <source>
        <dbReference type="EMBL" id="GJS81987.1"/>
    </source>
</evidence>
<accession>A0ABQ4YYW0</accession>
<dbReference type="Proteomes" id="UP001151760">
    <property type="component" value="Unassembled WGS sequence"/>
</dbReference>
<organism evidence="1 2">
    <name type="scientific">Tanacetum coccineum</name>
    <dbReference type="NCBI Taxonomy" id="301880"/>
    <lineage>
        <taxon>Eukaryota</taxon>
        <taxon>Viridiplantae</taxon>
        <taxon>Streptophyta</taxon>
        <taxon>Embryophyta</taxon>
        <taxon>Tracheophyta</taxon>
        <taxon>Spermatophyta</taxon>
        <taxon>Magnoliopsida</taxon>
        <taxon>eudicotyledons</taxon>
        <taxon>Gunneridae</taxon>
        <taxon>Pentapetalae</taxon>
        <taxon>asterids</taxon>
        <taxon>campanulids</taxon>
        <taxon>Asterales</taxon>
        <taxon>Asteraceae</taxon>
        <taxon>Asteroideae</taxon>
        <taxon>Anthemideae</taxon>
        <taxon>Anthemidinae</taxon>
        <taxon>Tanacetum</taxon>
    </lineage>
</organism>
<proteinExistence type="predicted"/>
<protein>
    <submittedName>
        <fullName evidence="1">Uncharacterized protein</fullName>
    </submittedName>
</protein>
<reference evidence="1" key="2">
    <citation type="submission" date="2022-01" db="EMBL/GenBank/DDBJ databases">
        <authorList>
            <person name="Yamashiro T."/>
            <person name="Shiraishi A."/>
            <person name="Satake H."/>
            <person name="Nakayama K."/>
        </authorList>
    </citation>
    <scope>NUCLEOTIDE SEQUENCE</scope>
</reference>
<sequence>MKFCLRSLQLFVHSVDVLSNHILAIPSRVRGNTCTRVDSWALNMLAISSTLLMCSIALSVGLPEKETLRNSLRIFPLISNVESSGQVEFFEGWKPLSLLQLAMEEVMSEYLE</sequence>
<evidence type="ECO:0000313" key="2">
    <source>
        <dbReference type="Proteomes" id="UP001151760"/>
    </source>
</evidence>
<reference evidence="1" key="1">
    <citation type="journal article" date="2022" name="Int. J. Mol. Sci.">
        <title>Draft Genome of Tanacetum Coccineum: Genomic Comparison of Closely Related Tanacetum-Family Plants.</title>
        <authorList>
            <person name="Yamashiro T."/>
            <person name="Shiraishi A."/>
            <person name="Nakayama K."/>
            <person name="Satake H."/>
        </authorList>
    </citation>
    <scope>NUCLEOTIDE SEQUENCE</scope>
</reference>
<comment type="caution">
    <text evidence="1">The sequence shown here is derived from an EMBL/GenBank/DDBJ whole genome shotgun (WGS) entry which is preliminary data.</text>
</comment>
<name>A0ABQ4YYW0_9ASTR</name>
<gene>
    <name evidence="1" type="ORF">Tco_0748528</name>
</gene>
<keyword evidence="2" id="KW-1185">Reference proteome</keyword>
<dbReference type="EMBL" id="BQNB010010789">
    <property type="protein sequence ID" value="GJS81987.1"/>
    <property type="molecule type" value="Genomic_DNA"/>
</dbReference>